<dbReference type="SMART" id="SM00389">
    <property type="entry name" value="HOX"/>
    <property type="match status" value="1"/>
</dbReference>
<gene>
    <name evidence="15" type="ORF">HUG17_9013</name>
</gene>
<reference evidence="15" key="2">
    <citation type="journal article" date="2021" name="World Allergy Organ. J.">
        <title>Chromosome-level assembly of Dermatophagoides farinae genome and transcriptome reveals two novel allergens Der f 37 and Der f 39.</title>
        <authorList>
            <person name="Chen J."/>
            <person name="Cai Z."/>
            <person name="Fan D."/>
            <person name="Hu J."/>
            <person name="Hou Y."/>
            <person name="He Y."/>
            <person name="Zhang Z."/>
            <person name="Zhao Z."/>
            <person name="Gao P."/>
            <person name="Hu W."/>
            <person name="Sun J."/>
            <person name="Li J."/>
            <person name="Ji K."/>
        </authorList>
    </citation>
    <scope>NUCLEOTIDE SEQUENCE</scope>
    <source>
        <strain evidence="15">JKM2019</strain>
    </source>
</reference>
<feature type="domain" description="LIM zinc-binding" evidence="13">
    <location>
        <begin position="2"/>
        <end position="61"/>
    </location>
</feature>
<feature type="compositionally biased region" description="Low complexity" evidence="12">
    <location>
        <begin position="482"/>
        <end position="491"/>
    </location>
</feature>
<keyword evidence="4 10" id="KW-0862">Zinc</keyword>
<dbReference type="PANTHER" id="PTHR24208:SF105">
    <property type="entry name" value="DLIM1"/>
    <property type="match status" value="1"/>
</dbReference>
<dbReference type="CDD" id="cd00086">
    <property type="entry name" value="homeodomain"/>
    <property type="match status" value="1"/>
</dbReference>
<dbReference type="EMBL" id="SDOV01000008">
    <property type="protein sequence ID" value="KAH7637909.1"/>
    <property type="molecule type" value="Genomic_DNA"/>
</dbReference>
<dbReference type="InterPro" id="IPR017970">
    <property type="entry name" value="Homeobox_CS"/>
</dbReference>
<dbReference type="PROSITE" id="PS50023">
    <property type="entry name" value="LIM_DOMAIN_2"/>
    <property type="match status" value="2"/>
</dbReference>
<feature type="DNA-binding region" description="Homeobox" evidence="9">
    <location>
        <begin position="243"/>
        <end position="302"/>
    </location>
</feature>
<keyword evidence="2 10" id="KW-0479">Metal-binding</keyword>
<dbReference type="GO" id="GO:0000981">
    <property type="term" value="F:DNA-binding transcription factor activity, RNA polymerase II-specific"/>
    <property type="evidence" value="ECO:0007669"/>
    <property type="project" value="InterPro"/>
</dbReference>
<dbReference type="FunFam" id="1.10.10.60:FF:000075">
    <property type="entry name" value="LIM/homeobox protein Lhx1"/>
    <property type="match status" value="1"/>
</dbReference>
<accession>A0A9D4NTE4</accession>
<dbReference type="CDD" id="cd09367">
    <property type="entry name" value="LIM1_Lhx1_Lhx5"/>
    <property type="match status" value="1"/>
</dbReference>
<feature type="compositionally biased region" description="Pro residues" evidence="12">
    <location>
        <begin position="388"/>
        <end position="399"/>
    </location>
</feature>
<feature type="region of interest" description="Disordered" evidence="12">
    <location>
        <begin position="124"/>
        <end position="249"/>
    </location>
</feature>
<evidence type="ECO:0000256" key="12">
    <source>
        <dbReference type="SAM" id="MobiDB-lite"/>
    </source>
</evidence>
<sequence>MIQCAGCDLPILDRFLLNVLDRSWHIKCVQCCECKSNLTEKCFSRDGKIYCRNDFFKRFGTKCSGCSQGILPTDLVRRARNKVFHIKCFTCIVCRKQLSTGEQLYILEENRFVCLTTLNESTNDGDDPDFDDSMISPGDGEDLSCKDELDSDAEDETLLGIDGPLPSLNSLSHGSSHHALSSKSSPMSASSSMSDSGIGCTNGSAASLGGLGDPSSPTGGHQSGSANSIGSGNDENQPGGTKRRGPRTTIKAKQLETLKAAFQATPKPTRHIREQLANETGLNMRVIQVWFQNRRSKERRMKQVNSFSARRHFFRNNRRAMRPLRPGMTPDGLEDSPEMANHNNGFGYFSDSSNPSEFQFNGPPPPPPPPSHTSGYFDFYNGPQGQSGPPPLSGPPPPGTNGVDGGSNSNGPNNGGLSFSSGPNSHRTQVPPPVSAPNMHEPGSNIHQPGIINLGADAPFISGNSLGPDSMVAAGGGGGGQSRNSVSPSSSAGGGDGGSLNLSVMTPDTFGRPNSANSGPPTFSTMTETPVW</sequence>
<evidence type="ECO:0000256" key="1">
    <source>
        <dbReference type="ARBA" id="ARBA00004123"/>
    </source>
</evidence>
<feature type="domain" description="Homeobox" evidence="14">
    <location>
        <begin position="241"/>
        <end position="301"/>
    </location>
</feature>
<dbReference type="Gene3D" id="1.10.10.60">
    <property type="entry name" value="Homeodomain-like"/>
    <property type="match status" value="1"/>
</dbReference>
<dbReference type="Proteomes" id="UP000828236">
    <property type="component" value="Unassembled WGS sequence"/>
</dbReference>
<comment type="subcellular location">
    <subcellularLocation>
        <location evidence="1 9 11">Nucleus</location>
    </subcellularLocation>
</comment>
<feature type="region of interest" description="Disordered" evidence="12">
    <location>
        <begin position="471"/>
        <end position="532"/>
    </location>
</feature>
<reference evidence="15" key="1">
    <citation type="submission" date="2020-06" db="EMBL/GenBank/DDBJ databases">
        <authorList>
            <person name="Ji K."/>
            <person name="Li J."/>
        </authorList>
    </citation>
    <scope>NUCLEOTIDE SEQUENCE</scope>
    <source>
        <strain evidence="15">JKM2019</strain>
        <tissue evidence="15">Whole body</tissue>
    </source>
</reference>
<dbReference type="SMART" id="SM00132">
    <property type="entry name" value="LIM"/>
    <property type="match status" value="2"/>
</dbReference>
<comment type="caution">
    <text evidence="15">The sequence shown here is derived from an EMBL/GenBank/DDBJ whole genome shotgun (WGS) entry which is preliminary data.</text>
</comment>
<evidence type="ECO:0000256" key="9">
    <source>
        <dbReference type="PROSITE-ProRule" id="PRU00108"/>
    </source>
</evidence>
<dbReference type="InterPro" id="IPR049619">
    <property type="entry name" value="Lhx1/5_LIM2"/>
</dbReference>
<evidence type="ECO:0000259" key="13">
    <source>
        <dbReference type="PROSITE" id="PS50023"/>
    </source>
</evidence>
<dbReference type="InterPro" id="IPR001781">
    <property type="entry name" value="Znf_LIM"/>
</dbReference>
<dbReference type="InterPro" id="IPR049618">
    <property type="entry name" value="Lhx1/5_LIM1"/>
</dbReference>
<keyword evidence="5 10" id="KW-0440">LIM domain</keyword>
<keyword evidence="3" id="KW-0677">Repeat</keyword>
<evidence type="ECO:0000256" key="8">
    <source>
        <dbReference type="ARBA" id="ARBA00023242"/>
    </source>
</evidence>
<evidence type="ECO:0000256" key="3">
    <source>
        <dbReference type="ARBA" id="ARBA00022737"/>
    </source>
</evidence>
<dbReference type="PROSITE" id="PS00478">
    <property type="entry name" value="LIM_DOMAIN_1"/>
    <property type="match status" value="2"/>
</dbReference>
<evidence type="ECO:0000256" key="5">
    <source>
        <dbReference type="ARBA" id="ARBA00023038"/>
    </source>
</evidence>
<dbReference type="AlphaFoldDB" id="A0A9D4NTE4"/>
<name>A0A9D4NTE4_DERFA</name>
<feature type="compositionally biased region" description="Pro residues" evidence="12">
    <location>
        <begin position="362"/>
        <end position="371"/>
    </location>
</feature>
<dbReference type="InterPro" id="IPR001356">
    <property type="entry name" value="HD"/>
</dbReference>
<evidence type="ECO:0000256" key="11">
    <source>
        <dbReference type="RuleBase" id="RU000682"/>
    </source>
</evidence>
<dbReference type="SUPFAM" id="SSF46689">
    <property type="entry name" value="Homeodomain-like"/>
    <property type="match status" value="1"/>
</dbReference>
<dbReference type="InterPro" id="IPR050453">
    <property type="entry name" value="LIM_Homeobox_TF"/>
</dbReference>
<feature type="domain" description="LIM zinc-binding" evidence="13">
    <location>
        <begin position="62"/>
        <end position="124"/>
    </location>
</feature>
<dbReference type="PANTHER" id="PTHR24208">
    <property type="entry name" value="LIM/HOMEOBOX PROTEIN LHX"/>
    <property type="match status" value="1"/>
</dbReference>
<evidence type="ECO:0000256" key="6">
    <source>
        <dbReference type="ARBA" id="ARBA00023125"/>
    </source>
</evidence>
<feature type="compositionally biased region" description="Polar residues" evidence="12">
    <location>
        <begin position="350"/>
        <end position="359"/>
    </location>
</feature>
<organism evidence="15">
    <name type="scientific">Dermatophagoides farinae</name>
    <name type="common">American house dust mite</name>
    <dbReference type="NCBI Taxonomy" id="6954"/>
    <lineage>
        <taxon>Eukaryota</taxon>
        <taxon>Metazoa</taxon>
        <taxon>Ecdysozoa</taxon>
        <taxon>Arthropoda</taxon>
        <taxon>Chelicerata</taxon>
        <taxon>Arachnida</taxon>
        <taxon>Acari</taxon>
        <taxon>Acariformes</taxon>
        <taxon>Sarcoptiformes</taxon>
        <taxon>Astigmata</taxon>
        <taxon>Psoroptidia</taxon>
        <taxon>Analgoidea</taxon>
        <taxon>Pyroglyphidae</taxon>
        <taxon>Dermatophagoidinae</taxon>
        <taxon>Dermatophagoides</taxon>
    </lineage>
</organism>
<evidence type="ECO:0000256" key="4">
    <source>
        <dbReference type="ARBA" id="ARBA00022833"/>
    </source>
</evidence>
<dbReference type="FunFam" id="2.10.110.10:FF:000120">
    <property type="entry name" value="Insulin gene enhancer protein ISL-2"/>
    <property type="match status" value="1"/>
</dbReference>
<keyword evidence="8 9" id="KW-0539">Nucleus</keyword>
<evidence type="ECO:0000256" key="2">
    <source>
        <dbReference type="ARBA" id="ARBA00022723"/>
    </source>
</evidence>
<dbReference type="GO" id="GO:0030182">
    <property type="term" value="P:neuron differentiation"/>
    <property type="evidence" value="ECO:0007669"/>
    <property type="project" value="TreeGrafter"/>
</dbReference>
<feature type="compositionally biased region" description="Polar residues" evidence="12">
    <location>
        <begin position="500"/>
        <end position="532"/>
    </location>
</feature>
<evidence type="ECO:0000313" key="15">
    <source>
        <dbReference type="EMBL" id="KAH7637909.1"/>
    </source>
</evidence>
<proteinExistence type="predicted"/>
<dbReference type="PROSITE" id="PS50071">
    <property type="entry name" value="HOMEOBOX_2"/>
    <property type="match status" value="1"/>
</dbReference>
<keyword evidence="7 9" id="KW-0371">Homeobox</keyword>
<evidence type="ECO:0000259" key="14">
    <source>
        <dbReference type="PROSITE" id="PS50071"/>
    </source>
</evidence>
<dbReference type="Pfam" id="PF00412">
    <property type="entry name" value="LIM"/>
    <property type="match status" value="2"/>
</dbReference>
<feature type="compositionally biased region" description="Low complexity" evidence="12">
    <location>
        <begin position="163"/>
        <end position="197"/>
    </location>
</feature>
<dbReference type="CDD" id="cd09375">
    <property type="entry name" value="LIM2_Lhx1_Lhx5"/>
    <property type="match status" value="1"/>
</dbReference>
<dbReference type="Pfam" id="PF00046">
    <property type="entry name" value="Homeodomain"/>
    <property type="match status" value="1"/>
</dbReference>
<feature type="compositionally biased region" description="Polar residues" evidence="12">
    <location>
        <begin position="215"/>
        <end position="239"/>
    </location>
</feature>
<feature type="compositionally biased region" description="Low complexity" evidence="12">
    <location>
        <begin position="406"/>
        <end position="425"/>
    </location>
</feature>
<dbReference type="SUPFAM" id="SSF57716">
    <property type="entry name" value="Glucocorticoid receptor-like (DNA-binding domain)"/>
    <property type="match status" value="2"/>
</dbReference>
<evidence type="ECO:0000256" key="7">
    <source>
        <dbReference type="ARBA" id="ARBA00023155"/>
    </source>
</evidence>
<dbReference type="GO" id="GO:0008270">
    <property type="term" value="F:zinc ion binding"/>
    <property type="evidence" value="ECO:0007669"/>
    <property type="project" value="InterPro"/>
</dbReference>
<dbReference type="PROSITE" id="PS00027">
    <property type="entry name" value="HOMEOBOX_1"/>
    <property type="match status" value="1"/>
</dbReference>
<evidence type="ECO:0000256" key="10">
    <source>
        <dbReference type="PROSITE-ProRule" id="PRU00125"/>
    </source>
</evidence>
<feature type="region of interest" description="Disordered" evidence="12">
    <location>
        <begin position="321"/>
        <end position="451"/>
    </location>
</feature>
<dbReference type="GO" id="GO:0000977">
    <property type="term" value="F:RNA polymerase II transcription regulatory region sequence-specific DNA binding"/>
    <property type="evidence" value="ECO:0007669"/>
    <property type="project" value="TreeGrafter"/>
</dbReference>
<dbReference type="Gene3D" id="2.10.110.10">
    <property type="entry name" value="Cysteine Rich Protein"/>
    <property type="match status" value="2"/>
</dbReference>
<protein>
    <submittedName>
        <fullName evidence="15">Lim/homeobox protein lhx5-like isoform x2</fullName>
    </submittedName>
</protein>
<dbReference type="GO" id="GO:0005634">
    <property type="term" value="C:nucleus"/>
    <property type="evidence" value="ECO:0007669"/>
    <property type="project" value="UniProtKB-SubCell"/>
</dbReference>
<keyword evidence="6 9" id="KW-0238">DNA-binding</keyword>
<dbReference type="InterPro" id="IPR009057">
    <property type="entry name" value="Homeodomain-like_sf"/>
</dbReference>